<accession>A0AAV7QTQ5</accession>
<comment type="caution">
    <text evidence="1">The sequence shown here is derived from an EMBL/GenBank/DDBJ whole genome shotgun (WGS) entry which is preliminary data.</text>
</comment>
<protein>
    <submittedName>
        <fullName evidence="1">Uncharacterized protein</fullName>
    </submittedName>
</protein>
<evidence type="ECO:0000313" key="1">
    <source>
        <dbReference type="EMBL" id="KAJ1141733.1"/>
    </source>
</evidence>
<reference evidence="1" key="1">
    <citation type="journal article" date="2022" name="bioRxiv">
        <title>Sequencing and chromosome-scale assembly of the giantPleurodeles waltlgenome.</title>
        <authorList>
            <person name="Brown T."/>
            <person name="Elewa A."/>
            <person name="Iarovenko S."/>
            <person name="Subramanian E."/>
            <person name="Araus A.J."/>
            <person name="Petzold A."/>
            <person name="Susuki M."/>
            <person name="Suzuki K.-i.T."/>
            <person name="Hayashi T."/>
            <person name="Toyoda A."/>
            <person name="Oliveira C."/>
            <person name="Osipova E."/>
            <person name="Leigh N.D."/>
            <person name="Simon A."/>
            <person name="Yun M.H."/>
        </authorList>
    </citation>
    <scope>NUCLEOTIDE SEQUENCE</scope>
    <source>
        <strain evidence="1">20211129_DDA</strain>
        <tissue evidence="1">Liver</tissue>
    </source>
</reference>
<dbReference type="AlphaFoldDB" id="A0AAV7QTQ5"/>
<organism evidence="1 2">
    <name type="scientific">Pleurodeles waltl</name>
    <name type="common">Iberian ribbed newt</name>
    <dbReference type="NCBI Taxonomy" id="8319"/>
    <lineage>
        <taxon>Eukaryota</taxon>
        <taxon>Metazoa</taxon>
        <taxon>Chordata</taxon>
        <taxon>Craniata</taxon>
        <taxon>Vertebrata</taxon>
        <taxon>Euteleostomi</taxon>
        <taxon>Amphibia</taxon>
        <taxon>Batrachia</taxon>
        <taxon>Caudata</taxon>
        <taxon>Salamandroidea</taxon>
        <taxon>Salamandridae</taxon>
        <taxon>Pleurodelinae</taxon>
        <taxon>Pleurodeles</taxon>
    </lineage>
</organism>
<dbReference type="Proteomes" id="UP001066276">
    <property type="component" value="Chromosome 6"/>
</dbReference>
<dbReference type="EMBL" id="JANPWB010000010">
    <property type="protein sequence ID" value="KAJ1141733.1"/>
    <property type="molecule type" value="Genomic_DNA"/>
</dbReference>
<name>A0AAV7QTQ5_PLEWA</name>
<evidence type="ECO:0000313" key="2">
    <source>
        <dbReference type="Proteomes" id="UP001066276"/>
    </source>
</evidence>
<sequence>MLGPRQPQRYGISPSAVCCTLGGFGLTMIARDSDPQRAVAPIEHHAEHQPHTLSHSMVCVATEAQSAPGIHSAGCARLPLEPISPILRLGHHAGRPMQQASAKAALPERLSLLYAWECCRQIRATSGSVCFM</sequence>
<keyword evidence="2" id="KW-1185">Reference proteome</keyword>
<proteinExistence type="predicted"/>
<gene>
    <name evidence="1" type="ORF">NDU88_008061</name>
</gene>